<feature type="region of interest" description="Disordered" evidence="2">
    <location>
        <begin position="25"/>
        <end position="73"/>
    </location>
</feature>
<dbReference type="InterPro" id="IPR011053">
    <property type="entry name" value="Single_hybrid_motif"/>
</dbReference>
<keyword evidence="5" id="KW-0436">Ligase</keyword>
<dbReference type="Pfam" id="PF00364">
    <property type="entry name" value="Biotin_lipoyl"/>
    <property type="match status" value="1"/>
</dbReference>
<dbReference type="InterPro" id="IPR050709">
    <property type="entry name" value="Biotin_Carboxyl_Carrier/Decarb"/>
</dbReference>
<protein>
    <submittedName>
        <fullName evidence="5">Acetyl-CoA carboxylase biotin carboxyl carrier protein subunit</fullName>
        <ecNumber evidence="5">6.4.1.2</ecNumber>
    </submittedName>
</protein>
<dbReference type="FunFam" id="2.40.50.100:FF:000003">
    <property type="entry name" value="Acetyl-CoA carboxylase biotin carboxyl carrier protein"/>
    <property type="match status" value="1"/>
</dbReference>
<dbReference type="EC" id="6.4.1.2" evidence="5"/>
<dbReference type="InterPro" id="IPR000089">
    <property type="entry name" value="Biotin_lipoyl"/>
</dbReference>
<feature type="domain" description="Lipoyl-binding" evidence="3">
    <location>
        <begin position="58"/>
        <end position="136"/>
    </location>
</feature>
<gene>
    <name evidence="4" type="ORF">AWM72_00875</name>
    <name evidence="5" type="ORF">CYJ28_08800</name>
</gene>
<keyword evidence="1" id="KW-0092">Biotin</keyword>
<feature type="compositionally biased region" description="Low complexity" evidence="2">
    <location>
        <begin position="26"/>
        <end position="54"/>
    </location>
</feature>
<keyword evidence="6" id="KW-1185">Reference proteome</keyword>
<dbReference type="EMBL" id="PKGY01000005">
    <property type="protein sequence ID" value="PKZ21077.1"/>
    <property type="molecule type" value="Genomic_DNA"/>
</dbReference>
<evidence type="ECO:0000313" key="5">
    <source>
        <dbReference type="EMBL" id="PKZ21077.1"/>
    </source>
</evidence>
<dbReference type="PANTHER" id="PTHR45266">
    <property type="entry name" value="OXALOACETATE DECARBOXYLASE ALPHA CHAIN"/>
    <property type="match status" value="1"/>
</dbReference>
<reference evidence="5 7" key="3">
    <citation type="submission" date="2017-12" db="EMBL/GenBank/DDBJ databases">
        <title>Phylogenetic diversity of female urinary microbiome.</title>
        <authorList>
            <person name="Thomas-White K."/>
            <person name="Wolfe A.J."/>
        </authorList>
    </citation>
    <scope>NUCLEOTIDE SEQUENCE [LARGE SCALE GENOMIC DNA]</scope>
    <source>
        <strain evidence="5 7">UMB0139</strain>
    </source>
</reference>
<dbReference type="SUPFAM" id="SSF51230">
    <property type="entry name" value="Single hybrid motif"/>
    <property type="match status" value="1"/>
</dbReference>
<dbReference type="Proteomes" id="UP000234239">
    <property type="component" value="Unassembled WGS sequence"/>
</dbReference>
<proteinExistence type="predicted"/>
<dbReference type="PROSITE" id="PS50968">
    <property type="entry name" value="BIOTINYL_LIPOYL"/>
    <property type="match status" value="1"/>
</dbReference>
<accession>A0A0X8F9T8</accession>
<dbReference type="AlphaFoldDB" id="A0A0X8F9T8"/>
<dbReference type="GeneID" id="92902625"/>
<dbReference type="PANTHER" id="PTHR45266:SF3">
    <property type="entry name" value="OXALOACETATE DECARBOXYLASE ALPHA CHAIN"/>
    <property type="match status" value="1"/>
</dbReference>
<dbReference type="Gene3D" id="2.40.50.100">
    <property type="match status" value="1"/>
</dbReference>
<dbReference type="Proteomes" id="UP000069912">
    <property type="component" value="Chromosome"/>
</dbReference>
<dbReference type="EMBL" id="CP014160">
    <property type="protein sequence ID" value="AMB93421.1"/>
    <property type="molecule type" value="Genomic_DNA"/>
</dbReference>
<dbReference type="RefSeq" id="WP_067971823.1">
    <property type="nucleotide sequence ID" value="NZ_CAJHKM010000003.1"/>
</dbReference>
<dbReference type="CDD" id="cd06850">
    <property type="entry name" value="biotinyl_domain"/>
    <property type="match status" value="1"/>
</dbReference>
<evidence type="ECO:0000256" key="1">
    <source>
        <dbReference type="ARBA" id="ARBA00023267"/>
    </source>
</evidence>
<organism evidence="4 6">
    <name type="scientific">Aerococcus sanguinicola</name>
    <dbReference type="NCBI Taxonomy" id="119206"/>
    <lineage>
        <taxon>Bacteria</taxon>
        <taxon>Bacillati</taxon>
        <taxon>Bacillota</taxon>
        <taxon>Bacilli</taxon>
        <taxon>Lactobacillales</taxon>
        <taxon>Aerococcaceae</taxon>
        <taxon>Aerococcus</taxon>
    </lineage>
</organism>
<evidence type="ECO:0000313" key="6">
    <source>
        <dbReference type="Proteomes" id="UP000069912"/>
    </source>
</evidence>
<sequence length="136" mass="14192">MLRKFRVRLNDKEYMVEMEELTPGFEAPAAQEAPAQAVPAPAPSQAPAEAASEPSPAPAPASQPGSGEEVTAPMPGTILNVLLQPGETVAESQAVVVLDAMKMENQIVAPKAGQVTSILVKEGQTVDVGETLFTVE</sequence>
<dbReference type="KEGG" id="asan:AWM72_00875"/>
<evidence type="ECO:0000313" key="7">
    <source>
        <dbReference type="Proteomes" id="UP000234239"/>
    </source>
</evidence>
<reference evidence="6" key="2">
    <citation type="submission" date="2016-01" db="EMBL/GenBank/DDBJ databases">
        <title>Six Aerococcus type strain genome sequencing and assembly using PacBio and Illumina Hiseq.</title>
        <authorList>
            <person name="Carkaci D."/>
            <person name="Dargis R."/>
            <person name="Nielsen X.C."/>
            <person name="Skovgaard O."/>
            <person name="Fuursted K."/>
            <person name="Christensen J.J."/>
        </authorList>
    </citation>
    <scope>NUCLEOTIDE SEQUENCE [LARGE SCALE GENOMIC DNA]</scope>
    <source>
        <strain evidence="6">CCUG43001</strain>
    </source>
</reference>
<dbReference type="OrthoDB" id="9812676at2"/>
<reference evidence="4 6" key="1">
    <citation type="journal article" date="2016" name="Genome Announc.">
        <title>Complete Genome Sequences of Aerococcus christensenii CCUG 28831T, Aerococcus sanguinicola CCUG 43001T, Aerococcus urinae CCUG 36881T, Aerococcus urinaeequi CCUG 28094T, Aerococcus urinaehominis CCUG 42038 BT, and Aerococcus viridans CCUG 4311T.</title>
        <authorList>
            <person name="Carkaci D."/>
            <person name="Dargis R."/>
            <person name="Nielsen X.C."/>
            <person name="Skovgaard O."/>
            <person name="Fuursted K."/>
            <person name="Christensen J.J."/>
        </authorList>
    </citation>
    <scope>NUCLEOTIDE SEQUENCE [LARGE SCALE GENOMIC DNA]</scope>
    <source>
        <strain evidence="4 6">CCUG43001</strain>
    </source>
</reference>
<name>A0A0X8F9T8_9LACT</name>
<evidence type="ECO:0000259" key="3">
    <source>
        <dbReference type="PROSITE" id="PS50968"/>
    </source>
</evidence>
<evidence type="ECO:0000313" key="4">
    <source>
        <dbReference type="EMBL" id="AMB93421.1"/>
    </source>
</evidence>
<dbReference type="GO" id="GO:0003989">
    <property type="term" value="F:acetyl-CoA carboxylase activity"/>
    <property type="evidence" value="ECO:0007669"/>
    <property type="project" value="UniProtKB-EC"/>
</dbReference>
<evidence type="ECO:0000256" key="2">
    <source>
        <dbReference type="SAM" id="MobiDB-lite"/>
    </source>
</evidence>